<evidence type="ECO:0000256" key="3">
    <source>
        <dbReference type="ARBA" id="ARBA00023237"/>
    </source>
</evidence>
<evidence type="ECO:0000259" key="5">
    <source>
        <dbReference type="Pfam" id="PF07715"/>
    </source>
</evidence>
<proteinExistence type="predicted"/>
<keyword evidence="2" id="KW-0472">Membrane</keyword>
<evidence type="ECO:0000256" key="2">
    <source>
        <dbReference type="ARBA" id="ARBA00023136"/>
    </source>
</evidence>
<dbReference type="GO" id="GO:0009279">
    <property type="term" value="C:cell outer membrane"/>
    <property type="evidence" value="ECO:0007669"/>
    <property type="project" value="UniProtKB-SubCell"/>
</dbReference>
<feature type="region of interest" description="Disordered" evidence="4">
    <location>
        <begin position="796"/>
        <end position="816"/>
    </location>
</feature>
<dbReference type="Pfam" id="PF07715">
    <property type="entry name" value="Plug"/>
    <property type="match status" value="1"/>
</dbReference>
<dbReference type="Proteomes" id="UP000186685">
    <property type="component" value="Unassembled WGS sequence"/>
</dbReference>
<feature type="domain" description="Outer membrane protein beta-barrel" evidence="6">
    <location>
        <begin position="380"/>
        <end position="783"/>
    </location>
</feature>
<keyword evidence="7" id="KW-0675">Receptor</keyword>
<protein>
    <submittedName>
        <fullName evidence="7">TonB-dependent receptor</fullName>
    </submittedName>
</protein>
<evidence type="ECO:0000259" key="6">
    <source>
        <dbReference type="Pfam" id="PF14905"/>
    </source>
</evidence>
<evidence type="ECO:0000313" key="8">
    <source>
        <dbReference type="Proteomes" id="UP000186685"/>
    </source>
</evidence>
<dbReference type="EMBL" id="MNQR01000019">
    <property type="protein sequence ID" value="OKZ10517.1"/>
    <property type="molecule type" value="Genomic_DNA"/>
</dbReference>
<name>A0A854C5D3_9BACT</name>
<dbReference type="Pfam" id="PF14905">
    <property type="entry name" value="OMP_b-brl_3"/>
    <property type="match status" value="1"/>
</dbReference>
<evidence type="ECO:0000256" key="4">
    <source>
        <dbReference type="SAM" id="MobiDB-lite"/>
    </source>
</evidence>
<feature type="compositionally biased region" description="Gly residues" evidence="4">
    <location>
        <begin position="806"/>
        <end position="816"/>
    </location>
</feature>
<dbReference type="SUPFAM" id="SSF56935">
    <property type="entry name" value="Porins"/>
    <property type="match status" value="1"/>
</dbReference>
<dbReference type="InterPro" id="IPR041700">
    <property type="entry name" value="OMP_b-brl_3"/>
</dbReference>
<dbReference type="Gene3D" id="2.40.170.20">
    <property type="entry name" value="TonB-dependent receptor, beta-barrel domain"/>
    <property type="match status" value="1"/>
</dbReference>
<comment type="subcellular location">
    <subcellularLocation>
        <location evidence="1">Cell outer membrane</location>
    </subcellularLocation>
</comment>
<organism evidence="7 8">
    <name type="scientific">Phocaeicola plebeius</name>
    <dbReference type="NCBI Taxonomy" id="310297"/>
    <lineage>
        <taxon>Bacteria</taxon>
        <taxon>Pseudomonadati</taxon>
        <taxon>Bacteroidota</taxon>
        <taxon>Bacteroidia</taxon>
        <taxon>Bacteroidales</taxon>
        <taxon>Bacteroidaceae</taxon>
        <taxon>Phocaeicola</taxon>
    </lineage>
</organism>
<evidence type="ECO:0000313" key="7">
    <source>
        <dbReference type="EMBL" id="OKZ10517.1"/>
    </source>
</evidence>
<accession>A0A854C5D3</accession>
<dbReference type="InterPro" id="IPR037066">
    <property type="entry name" value="Plug_dom_sf"/>
</dbReference>
<comment type="caution">
    <text evidence="7">The sequence shown here is derived from an EMBL/GenBank/DDBJ whole genome shotgun (WGS) entry which is preliminary data.</text>
</comment>
<sequence>MKNVAALSILFQMIPLSVCSQSSGYYVRGELRDSLLDECEPYATIRIERSGDTLHAVKLAVTDAEGRFSEKIDSIGRYRILISSVGKKPIKREFYLSDTDSIADLGVLYTREESELLKGVEIVVQKPLVKSDPDKITYSIENDPDSKTSTTMDMLRKVPMVTVDGEDNIKVKGSSSFKIYVNGKPNAMMSTNPKEVLKSLPANSVKEIEVITEPGAKYDAEGIGGILNIVTVGGRMSGYTATLGTSAGNNGFGGYGYGTVQLGKFMLAGSYGINKHVSPESYSSGRREDYTSDENAYLDSERRQKYDGTFQYGYVQGSYEIDTLNLVTFSTNFYSSGYSNRSTALEQMFSRSMMPVYSYGMNTDADGSYTGLTASADYQHSFKRKGRFLTLSYKFDYNPNNSSSETEYVDVVDVPFDLKGQYYDNDAHTEEHTVQLDYVDPISDMHYVDAGVKYIYRMNQSDGKYYKDNGAGELVQDMDMSTKYGRRQDILAAYADYQLKWNDFGAKAGVRFEHTFMDIEYELHPERDYDAGFDDLVPSLVLSYSLGQSSSLKLGYNMRINRPDIWYLNPFRDTSNPTSVSYGNPDLDTEKSHNMNLTFNTFASKFSMNASLNYRFADNGIEAYSFIEDGIMNSTYGNVGKSQELNLYLWMNWNPWKKTRFSLNANGAYVDNRSKQLDAHNYGFTGGINGNIQQTLPWDVNLSFYGGAGSPYISLQGRGAGYYYYGINVNKSFLKDKRLTVTLYARNIFNKYRTYSNTIDAETFKNSSKSRIYQLSWGVSVNWRFGKLESQVKRTNRSINNDDVKSGGGGDSGSGK</sequence>
<feature type="domain" description="TonB-dependent receptor plug" evidence="5">
    <location>
        <begin position="144"/>
        <end position="226"/>
    </location>
</feature>
<dbReference type="InterPro" id="IPR012910">
    <property type="entry name" value="Plug_dom"/>
</dbReference>
<gene>
    <name evidence="7" type="ORF">BHV76_06465</name>
</gene>
<dbReference type="PANTHER" id="PTHR40980">
    <property type="entry name" value="PLUG DOMAIN-CONTAINING PROTEIN"/>
    <property type="match status" value="1"/>
</dbReference>
<evidence type="ECO:0000256" key="1">
    <source>
        <dbReference type="ARBA" id="ARBA00004442"/>
    </source>
</evidence>
<dbReference type="Gene3D" id="2.170.130.10">
    <property type="entry name" value="TonB-dependent receptor, plug domain"/>
    <property type="match status" value="1"/>
</dbReference>
<reference evidence="7 8" key="1">
    <citation type="journal article" date="2016" name="Nat. Biotechnol.">
        <title>Measurement of bacterial replication rates in microbial communities.</title>
        <authorList>
            <person name="Brown C.T."/>
            <person name="Olm M.R."/>
            <person name="Thomas B.C."/>
            <person name="Banfield J.F."/>
        </authorList>
    </citation>
    <scope>NUCLEOTIDE SEQUENCE [LARGE SCALE GENOMIC DNA]</scope>
    <source>
        <strain evidence="7">45_130</strain>
    </source>
</reference>
<dbReference type="PANTHER" id="PTHR40980:SF4">
    <property type="entry name" value="TONB-DEPENDENT RECEPTOR-LIKE BETA-BARREL DOMAIN-CONTAINING PROTEIN"/>
    <property type="match status" value="1"/>
</dbReference>
<dbReference type="InterPro" id="IPR036942">
    <property type="entry name" value="Beta-barrel_TonB_sf"/>
</dbReference>
<keyword evidence="3" id="KW-0998">Cell outer membrane</keyword>
<dbReference type="AlphaFoldDB" id="A0A854C5D3"/>